<evidence type="ECO:0000313" key="2">
    <source>
        <dbReference type="EMBL" id="KAF2264018.1"/>
    </source>
</evidence>
<comment type="caution">
    <text evidence="2">The sequence shown here is derived from an EMBL/GenBank/DDBJ whole genome shotgun (WGS) entry which is preliminary data.</text>
</comment>
<gene>
    <name evidence="2" type="ORF">CC78DRAFT_533468</name>
</gene>
<keyword evidence="3" id="KW-1185">Reference proteome</keyword>
<keyword evidence="1" id="KW-0812">Transmembrane</keyword>
<protein>
    <submittedName>
        <fullName evidence="2">Uncharacterized protein</fullName>
    </submittedName>
</protein>
<accession>A0A9P4KAD1</accession>
<dbReference type="EMBL" id="ML986619">
    <property type="protein sequence ID" value="KAF2264018.1"/>
    <property type="molecule type" value="Genomic_DNA"/>
</dbReference>
<evidence type="ECO:0000256" key="1">
    <source>
        <dbReference type="SAM" id="Phobius"/>
    </source>
</evidence>
<evidence type="ECO:0000313" key="3">
    <source>
        <dbReference type="Proteomes" id="UP000800093"/>
    </source>
</evidence>
<organism evidence="2 3">
    <name type="scientific">Lojkania enalia</name>
    <dbReference type="NCBI Taxonomy" id="147567"/>
    <lineage>
        <taxon>Eukaryota</taxon>
        <taxon>Fungi</taxon>
        <taxon>Dikarya</taxon>
        <taxon>Ascomycota</taxon>
        <taxon>Pezizomycotina</taxon>
        <taxon>Dothideomycetes</taxon>
        <taxon>Pleosporomycetidae</taxon>
        <taxon>Pleosporales</taxon>
        <taxon>Pleosporales incertae sedis</taxon>
        <taxon>Lojkania</taxon>
    </lineage>
</organism>
<dbReference type="AlphaFoldDB" id="A0A9P4KAD1"/>
<proteinExistence type="predicted"/>
<dbReference type="Proteomes" id="UP000800093">
    <property type="component" value="Unassembled WGS sequence"/>
</dbReference>
<reference evidence="3" key="1">
    <citation type="journal article" date="2020" name="Stud. Mycol.">
        <title>101 Dothideomycetes genomes: A test case for predicting lifestyles and emergence of pathogens.</title>
        <authorList>
            <person name="Haridas S."/>
            <person name="Albert R."/>
            <person name="Binder M."/>
            <person name="Bloem J."/>
            <person name="LaButti K."/>
            <person name="Salamov A."/>
            <person name="Andreopoulos B."/>
            <person name="Baker S."/>
            <person name="Barry K."/>
            <person name="Bills G."/>
            <person name="Bluhm B."/>
            <person name="Cannon C."/>
            <person name="Castanera R."/>
            <person name="Culley D."/>
            <person name="Daum C."/>
            <person name="Ezra D."/>
            <person name="Gonzalez J."/>
            <person name="Henrissat B."/>
            <person name="Kuo A."/>
            <person name="Liang C."/>
            <person name="Lipzen A."/>
            <person name="Lutzoni F."/>
            <person name="Magnuson J."/>
            <person name="Mondo S."/>
            <person name="Nolan M."/>
            <person name="Ohm R."/>
            <person name="Pangilinan J."/>
            <person name="Park H.-J."/>
            <person name="Ramirez L."/>
            <person name="Alfaro M."/>
            <person name="Sun H."/>
            <person name="Tritt A."/>
            <person name="Yoshinaga Y."/>
            <person name="Zwiers L.-H."/>
            <person name="Turgeon B."/>
            <person name="Goodwin S."/>
            <person name="Spatafora J."/>
            <person name="Crous P."/>
            <person name="Grigoriev I."/>
        </authorList>
    </citation>
    <scope>NUCLEOTIDE SEQUENCE [LARGE SCALE GENOMIC DNA]</scope>
    <source>
        <strain evidence="3">CBS 304.66</strain>
    </source>
</reference>
<feature type="transmembrane region" description="Helical" evidence="1">
    <location>
        <begin position="20"/>
        <end position="42"/>
    </location>
</feature>
<keyword evidence="1" id="KW-1133">Transmembrane helix</keyword>
<keyword evidence="1" id="KW-0472">Membrane</keyword>
<sequence length="60" mass="6345">MTTITSTSAPPLPHSPPATATAVIFPFLRLALAPLLAAKAILCLGTKRWRPLVAGECMCR</sequence>
<name>A0A9P4KAD1_9PLEO</name>